<dbReference type="SUPFAM" id="SSF53335">
    <property type="entry name" value="S-adenosyl-L-methionine-dependent methyltransferases"/>
    <property type="match status" value="1"/>
</dbReference>
<keyword evidence="2 4" id="KW-0808">Transferase</keyword>
<feature type="active site" evidence="5">
    <location>
        <position position="406"/>
    </location>
</feature>
<dbReference type="PANTHER" id="PTHR11061">
    <property type="entry name" value="RNA M5U METHYLTRANSFERASE"/>
    <property type="match status" value="1"/>
</dbReference>
<dbReference type="NCBIfam" id="TIGR00479">
    <property type="entry name" value="rumA"/>
    <property type="match status" value="1"/>
</dbReference>
<evidence type="ECO:0000256" key="5">
    <source>
        <dbReference type="PROSITE-ProRule" id="PRU10015"/>
    </source>
</evidence>
<dbReference type="GO" id="GO:0070041">
    <property type="term" value="F:rRNA (uridine-C5-)-methyltransferase activity"/>
    <property type="evidence" value="ECO:0007669"/>
    <property type="project" value="TreeGrafter"/>
</dbReference>
<dbReference type="InterPro" id="IPR002792">
    <property type="entry name" value="TRAM_dom"/>
</dbReference>
<dbReference type="EC" id="2.1.1.190" evidence="7"/>
<dbReference type="KEGG" id="tfr:BR63_16370"/>
<evidence type="ECO:0000313" key="7">
    <source>
        <dbReference type="EMBL" id="QNB47705.1"/>
    </source>
</evidence>
<dbReference type="Gene3D" id="3.40.50.150">
    <property type="entry name" value="Vaccinia Virus protein VP39"/>
    <property type="match status" value="1"/>
</dbReference>
<dbReference type="Pfam" id="PF01938">
    <property type="entry name" value="TRAM"/>
    <property type="match status" value="1"/>
</dbReference>
<dbReference type="PROSITE" id="PS01230">
    <property type="entry name" value="TRMA_1"/>
    <property type="match status" value="1"/>
</dbReference>
<dbReference type="PROSITE" id="PS51687">
    <property type="entry name" value="SAM_MT_RNA_M5U"/>
    <property type="match status" value="1"/>
</dbReference>
<dbReference type="PROSITE" id="PS01231">
    <property type="entry name" value="TRMA_2"/>
    <property type="match status" value="1"/>
</dbReference>
<dbReference type="InterPro" id="IPR030391">
    <property type="entry name" value="MeTrfase_TrmA_CS"/>
</dbReference>
<dbReference type="Proteomes" id="UP000515847">
    <property type="component" value="Chromosome"/>
</dbReference>
<evidence type="ECO:0000256" key="1">
    <source>
        <dbReference type="ARBA" id="ARBA00022603"/>
    </source>
</evidence>
<organism evidence="7 8">
    <name type="scientific">Thermanaerosceptrum fracticalcis</name>
    <dbReference type="NCBI Taxonomy" id="1712410"/>
    <lineage>
        <taxon>Bacteria</taxon>
        <taxon>Bacillati</taxon>
        <taxon>Bacillota</taxon>
        <taxon>Clostridia</taxon>
        <taxon>Eubacteriales</taxon>
        <taxon>Peptococcaceae</taxon>
        <taxon>Thermanaerosceptrum</taxon>
    </lineage>
</organism>
<dbReference type="FunFam" id="3.40.50.150:FF:000009">
    <property type="entry name" value="23S rRNA (Uracil(1939)-C(5))-methyltransferase RlmD"/>
    <property type="match status" value="1"/>
</dbReference>
<dbReference type="InterPro" id="IPR012340">
    <property type="entry name" value="NA-bd_OB-fold"/>
</dbReference>
<dbReference type="InterPro" id="IPR029063">
    <property type="entry name" value="SAM-dependent_MTases_sf"/>
</dbReference>
<evidence type="ECO:0000256" key="3">
    <source>
        <dbReference type="ARBA" id="ARBA00022691"/>
    </source>
</evidence>
<dbReference type="RefSeq" id="WP_034420940.1">
    <property type="nucleotide sequence ID" value="NZ_CP045798.1"/>
</dbReference>
<dbReference type="Gene3D" id="2.40.50.140">
    <property type="entry name" value="Nucleic acid-binding proteins"/>
    <property type="match status" value="1"/>
</dbReference>
<gene>
    <name evidence="7" type="primary">rlmD</name>
    <name evidence="7" type="ORF">BR63_16370</name>
</gene>
<dbReference type="SUPFAM" id="SSF50249">
    <property type="entry name" value="Nucleic acid-binding proteins"/>
    <property type="match status" value="1"/>
</dbReference>
<dbReference type="PROSITE" id="PS50926">
    <property type="entry name" value="TRAM"/>
    <property type="match status" value="1"/>
</dbReference>
<feature type="binding site" evidence="4">
    <location>
        <position position="310"/>
    </location>
    <ligand>
        <name>S-adenosyl-L-methionine</name>
        <dbReference type="ChEBI" id="CHEBI:59789"/>
    </ligand>
</feature>
<feature type="active site" description="Nucleophile" evidence="4">
    <location>
        <position position="406"/>
    </location>
</feature>
<evidence type="ECO:0000259" key="6">
    <source>
        <dbReference type="PROSITE" id="PS50926"/>
    </source>
</evidence>
<evidence type="ECO:0000256" key="4">
    <source>
        <dbReference type="PROSITE-ProRule" id="PRU01024"/>
    </source>
</evidence>
<name>A0A7G6E6K1_THEFR</name>
<keyword evidence="3 4" id="KW-0949">S-adenosyl-L-methionine</keyword>
<reference evidence="7 8" key="1">
    <citation type="journal article" date="2019" name="Front. Microbiol.">
        <title>Thermoanaerosceptrum fracticalcis gen. nov. sp. nov., a Novel Fumarate-Fermenting Microorganism From a Deep Fractured Carbonate Aquifer of the US Great Basin.</title>
        <authorList>
            <person name="Hamilton-Brehm S.D."/>
            <person name="Stewart L.E."/>
            <person name="Zavarin M."/>
            <person name="Caldwell M."/>
            <person name="Lawson P.A."/>
            <person name="Onstott T.C."/>
            <person name="Grzymski J."/>
            <person name="Neveux I."/>
            <person name="Lollar B.S."/>
            <person name="Russell C.E."/>
            <person name="Moser D.P."/>
        </authorList>
    </citation>
    <scope>NUCLEOTIDE SEQUENCE [LARGE SCALE GENOMIC DNA]</scope>
    <source>
        <strain evidence="7 8">DRI-13</strain>
    </source>
</reference>
<keyword evidence="1 4" id="KW-0489">Methyltransferase</keyword>
<evidence type="ECO:0000256" key="2">
    <source>
        <dbReference type="ARBA" id="ARBA00022679"/>
    </source>
</evidence>
<feature type="binding site" evidence="4">
    <location>
        <position position="281"/>
    </location>
    <ligand>
        <name>S-adenosyl-L-methionine</name>
        <dbReference type="ChEBI" id="CHEBI:59789"/>
    </ligand>
</feature>
<dbReference type="Gene3D" id="2.40.50.1070">
    <property type="match status" value="1"/>
</dbReference>
<feature type="binding site" evidence="4">
    <location>
        <position position="331"/>
    </location>
    <ligand>
        <name>S-adenosyl-L-methionine</name>
        <dbReference type="ChEBI" id="CHEBI:59789"/>
    </ligand>
</feature>
<keyword evidence="8" id="KW-1185">Reference proteome</keyword>
<dbReference type="AlphaFoldDB" id="A0A7G6E6K1"/>
<feature type="domain" description="TRAM" evidence="6">
    <location>
        <begin position="1"/>
        <end position="59"/>
    </location>
</feature>
<dbReference type="PANTHER" id="PTHR11061:SF30">
    <property type="entry name" value="TRNA (URACIL(54)-C(5))-METHYLTRANSFERASE"/>
    <property type="match status" value="1"/>
</dbReference>
<dbReference type="Pfam" id="PF05958">
    <property type="entry name" value="tRNA_U5-meth_tr"/>
    <property type="match status" value="1"/>
</dbReference>
<dbReference type="InterPro" id="IPR030390">
    <property type="entry name" value="MeTrfase_TrmA_AS"/>
</dbReference>
<comment type="similarity">
    <text evidence="4">Belongs to the class I-like SAM-binding methyltransferase superfamily. RNA M5U methyltransferase family.</text>
</comment>
<sequence>MQKQNKVYKVTITGYSHEGAGVGRVGEQVIFVPGALLDEEVLVEITERHKRFLKGRVLEVIKKHGQRLTPPCEVYASCGGCQLQHIAYQGQLEIKERIVKEALTRIGGLDGVPVQPVLGMKNPWAYRNKGHFRVGISQGKVKLGFVEEGSHDLVSQYCQHLFSPQVTALISSIEDILTDYKVKVATKEEKGLRHVVIRESKATGEILVVFIISGEFSAHKEMIAREICHKTPAVVGICQNFNPKPVGEVMGKKTTVLSGKGEIEDRIGSFTFTISPRSFFQVNNIQTEVLYEKALAYAGLSGKETVIDAYCGIGTISLFLAQKAQKVMGIEYVAEAVKDAQLNAQRNDVNNVQFLQGEAEVLIPQLVKKGVEPDVVVVDPPRKGCDPRLLESIIAVKPERVVYVSCNPATLARDLKYLTTGGYQVQEVQPVDMFPWTAHVECIIQIKRAESRMK</sequence>
<dbReference type="InterPro" id="IPR010280">
    <property type="entry name" value="U5_MeTrfase_fam"/>
</dbReference>
<accession>A0A7G6E6K1</accession>
<dbReference type="GO" id="GO:0070475">
    <property type="term" value="P:rRNA base methylation"/>
    <property type="evidence" value="ECO:0007669"/>
    <property type="project" value="TreeGrafter"/>
</dbReference>
<dbReference type="FunFam" id="2.40.50.140:FF:000097">
    <property type="entry name" value="23S rRNA (uracil(1939)-C(5))-methyltransferase RlmD"/>
    <property type="match status" value="1"/>
</dbReference>
<protein>
    <submittedName>
        <fullName evidence="7">23S rRNA (Uracil(1939)-C(5))-methyltransferase RlmD</fullName>
        <ecNumber evidence="7">2.1.1.190</ecNumber>
    </submittedName>
</protein>
<dbReference type="OrthoDB" id="9804590at2"/>
<dbReference type="EMBL" id="CP045798">
    <property type="protein sequence ID" value="QNB47705.1"/>
    <property type="molecule type" value="Genomic_DNA"/>
</dbReference>
<evidence type="ECO:0000313" key="8">
    <source>
        <dbReference type="Proteomes" id="UP000515847"/>
    </source>
</evidence>
<proteinExistence type="inferred from homology"/>
<feature type="binding site" evidence="4">
    <location>
        <position position="379"/>
    </location>
    <ligand>
        <name>S-adenosyl-L-methionine</name>
        <dbReference type="ChEBI" id="CHEBI:59789"/>
    </ligand>
</feature>
<dbReference type="CDD" id="cd02440">
    <property type="entry name" value="AdoMet_MTases"/>
    <property type="match status" value="1"/>
</dbReference>